<sequence>MGSFSSSPSQPLIESDVRPPPSVSDTAAYRATAPSKQSDAKTPTPPNRDRKPNNNRLSKRVSRPISPTISPPPSVDSLLLPIPTDDANKMLSLMKRLCGRMRGEVEYQGGPGAPWYEGIFYIDEDKGSLMFDSGHNGPFHITIIGDLRGCRVLPCKAPDNGSPCLELSSTRMGVEIIFRPLIPDDMDLWLASLLCWQQIRPPGARLASGRGPNSPGFGQPSETRKKEPSTATRTKDPAIIKVGNVMLWDKGAATSPRAIVRRPSTRDLRSGSTAWRRVSCILQDNGEFKLMTENDVTVLSVIDLSQLSRSAVQKLDRSVLEEDFCIAVFPVYSATSKQLSIFRPVYLALDSRVLYEVWFVLLRAFAVPELYGIEAPSGQITEIQDHNAEFDGQMFRIEKSIQVKVTEAKLQTTAPPERHHSHYKERDPLIGNYLAEVVLDAEVRSRTAIQTDTKNPFWRETVQFCELPATLPSLSVILKRLDGNLDSLTHQVQASLGLPKSGNLTETVCGVVEIPLDKLEKGKDHEQWYPVYDEKQESVATMLVKLDHTELIVLTTKDYQPLSELLHRFSTGLTVQITQSTPGMLRRLSEIFLNIFQVSGAASEWLMTLVEDEIDGVGNQNSMKRLRFSRRMKSDDSAASATDREQLVRDMSKSLTGEANLLFRGNTLLTQALEFHMRRLGNEYLEEVLGDKIFEINEINPDCEVDPSRIEREEDLHQHWRLLIQLTTELWDIIRNSANKLPLELRSILKYVRAVTDDRYGDFLRTVNYTSVSGFLFLRFICPAILNPKLFGLLRDNPRPRAQRTLTLIAKGLQALANLTSFGKKESWMEYMNKFLGHQRQSFKDFIDQLCSVPSDRNAITVPASYSTPVMILGRLSPKAREGFPSLPYLIDHQRSYAALVKLWVEMHHASAADSHLFEGELGEFHSLCIDLQHRSDDCMAQVEMFRASENESVATDDLTDNFERASLMESLNQSYASSAIWTENDPYHDPYHPPGSSGSEIDEANKAVAQRSFIRENSSLRHLSDGLDFSNPIGTIRAKAKPRKETRRFLSGLIGSKKSKEGHNLSSTVLLPATSAILEVQTISPAAWAAAEASAYREEETRPQPPGD</sequence>
<accession>A0ACC2JAN6</accession>
<comment type="caution">
    <text evidence="1">The sequence shown here is derived from an EMBL/GenBank/DDBJ whole genome shotgun (WGS) entry which is preliminary data.</text>
</comment>
<evidence type="ECO:0000313" key="1">
    <source>
        <dbReference type="EMBL" id="KAJ8124551.1"/>
    </source>
</evidence>
<proteinExistence type="predicted"/>
<dbReference type="EMBL" id="JAPUUL010002936">
    <property type="protein sequence ID" value="KAJ8124551.1"/>
    <property type="molecule type" value="Genomic_DNA"/>
</dbReference>
<name>A0ACC2JAN6_9PEZI</name>
<dbReference type="Proteomes" id="UP001153332">
    <property type="component" value="Unassembled WGS sequence"/>
</dbReference>
<protein>
    <submittedName>
        <fullName evidence="1">Uncharacterized protein</fullName>
    </submittedName>
</protein>
<organism evidence="1 2">
    <name type="scientific">Lasiodiplodia mahajangana</name>
    <dbReference type="NCBI Taxonomy" id="1108764"/>
    <lineage>
        <taxon>Eukaryota</taxon>
        <taxon>Fungi</taxon>
        <taxon>Dikarya</taxon>
        <taxon>Ascomycota</taxon>
        <taxon>Pezizomycotina</taxon>
        <taxon>Dothideomycetes</taxon>
        <taxon>Dothideomycetes incertae sedis</taxon>
        <taxon>Botryosphaeriales</taxon>
        <taxon>Botryosphaeriaceae</taxon>
        <taxon>Lasiodiplodia</taxon>
    </lineage>
</organism>
<gene>
    <name evidence="1" type="ORF">O1611_g9089</name>
</gene>
<reference evidence="1" key="1">
    <citation type="submission" date="2022-12" db="EMBL/GenBank/DDBJ databases">
        <title>Genome Sequence of Lasiodiplodia mahajangana.</title>
        <authorList>
            <person name="Buettner E."/>
        </authorList>
    </citation>
    <scope>NUCLEOTIDE SEQUENCE</scope>
    <source>
        <strain evidence="1">VT137</strain>
    </source>
</reference>
<keyword evidence="2" id="KW-1185">Reference proteome</keyword>
<evidence type="ECO:0000313" key="2">
    <source>
        <dbReference type="Proteomes" id="UP001153332"/>
    </source>
</evidence>